<dbReference type="Proteomes" id="UP001055879">
    <property type="component" value="Linkage Group LG02"/>
</dbReference>
<keyword evidence="2" id="KW-1185">Reference proteome</keyword>
<sequence>MSHSETSDIENRDQLPPISIPLNAQVLEPLVRNTIFVNRTLFAGFDLSRLRDLSGTSRVDSQSGLRGPDGNPVIANFMPAMSTGHTVESSTVVQTGNLSDPGVSSPDYVSREYLDSALKAVENRWSEKYDRVEKELGDIKRMLKRKQVAEPEPTRREPVVPTPLPNTTNPVDLSIDELKSLLLTKLLSQAPDNQQDADIFSLLHSHHHHQQQHPPISVQPTNIGRTTESNFSNADVLKAFTLLNQAFQLSCQTHAAVQFRRHDHDHEGETRREQSASGRQLVVVENVVPISTVSGRERSSNQGEGTSTSQRAEHVERFNQDMLQNISDCESKITRTSRERK</sequence>
<protein>
    <submittedName>
        <fullName evidence="1">Uncharacterized protein</fullName>
    </submittedName>
</protein>
<accession>A0ACB9EK06</accession>
<name>A0ACB9EK06_ARCLA</name>
<gene>
    <name evidence="1" type="ORF">L6452_06959</name>
</gene>
<dbReference type="EMBL" id="CM042048">
    <property type="protein sequence ID" value="KAI3759269.1"/>
    <property type="molecule type" value="Genomic_DNA"/>
</dbReference>
<reference evidence="1 2" key="2">
    <citation type="journal article" date="2022" name="Mol. Ecol. Resour.">
        <title>The genomes of chicory, endive, great burdock and yacon provide insights into Asteraceae paleo-polyploidization history and plant inulin production.</title>
        <authorList>
            <person name="Fan W."/>
            <person name="Wang S."/>
            <person name="Wang H."/>
            <person name="Wang A."/>
            <person name="Jiang F."/>
            <person name="Liu H."/>
            <person name="Zhao H."/>
            <person name="Xu D."/>
            <person name="Zhang Y."/>
        </authorList>
    </citation>
    <scope>NUCLEOTIDE SEQUENCE [LARGE SCALE GENOMIC DNA]</scope>
    <source>
        <strain evidence="2">cv. Niubang</strain>
    </source>
</reference>
<organism evidence="1 2">
    <name type="scientific">Arctium lappa</name>
    <name type="common">Greater burdock</name>
    <name type="synonym">Lappa major</name>
    <dbReference type="NCBI Taxonomy" id="4217"/>
    <lineage>
        <taxon>Eukaryota</taxon>
        <taxon>Viridiplantae</taxon>
        <taxon>Streptophyta</taxon>
        <taxon>Embryophyta</taxon>
        <taxon>Tracheophyta</taxon>
        <taxon>Spermatophyta</taxon>
        <taxon>Magnoliopsida</taxon>
        <taxon>eudicotyledons</taxon>
        <taxon>Gunneridae</taxon>
        <taxon>Pentapetalae</taxon>
        <taxon>asterids</taxon>
        <taxon>campanulids</taxon>
        <taxon>Asterales</taxon>
        <taxon>Asteraceae</taxon>
        <taxon>Carduoideae</taxon>
        <taxon>Cardueae</taxon>
        <taxon>Arctiinae</taxon>
        <taxon>Arctium</taxon>
    </lineage>
</organism>
<evidence type="ECO:0000313" key="1">
    <source>
        <dbReference type="EMBL" id="KAI3759269.1"/>
    </source>
</evidence>
<comment type="caution">
    <text evidence="1">The sequence shown here is derived from an EMBL/GenBank/DDBJ whole genome shotgun (WGS) entry which is preliminary data.</text>
</comment>
<proteinExistence type="predicted"/>
<reference evidence="2" key="1">
    <citation type="journal article" date="2022" name="Mol. Ecol. Resour.">
        <title>The genomes of chicory, endive, great burdock and yacon provide insights into Asteraceae palaeo-polyploidization history and plant inulin production.</title>
        <authorList>
            <person name="Fan W."/>
            <person name="Wang S."/>
            <person name="Wang H."/>
            <person name="Wang A."/>
            <person name="Jiang F."/>
            <person name="Liu H."/>
            <person name="Zhao H."/>
            <person name="Xu D."/>
            <person name="Zhang Y."/>
        </authorList>
    </citation>
    <scope>NUCLEOTIDE SEQUENCE [LARGE SCALE GENOMIC DNA]</scope>
    <source>
        <strain evidence="2">cv. Niubang</strain>
    </source>
</reference>
<evidence type="ECO:0000313" key="2">
    <source>
        <dbReference type="Proteomes" id="UP001055879"/>
    </source>
</evidence>